<accession>D4BEF6</accession>
<protein>
    <submittedName>
        <fullName evidence="2">Uncharacterized protein</fullName>
    </submittedName>
</protein>
<evidence type="ECO:0000313" key="3">
    <source>
        <dbReference type="Proteomes" id="UP000003880"/>
    </source>
</evidence>
<proteinExistence type="predicted"/>
<feature type="compositionally biased region" description="Low complexity" evidence="1">
    <location>
        <begin position="65"/>
        <end position="84"/>
    </location>
</feature>
<evidence type="ECO:0000256" key="1">
    <source>
        <dbReference type="SAM" id="MobiDB-lite"/>
    </source>
</evidence>
<dbReference type="eggNOG" id="COG3209">
    <property type="taxonomic scope" value="Bacteria"/>
</dbReference>
<name>D4BEF6_9ENTR</name>
<reference evidence="2 3" key="1">
    <citation type="submission" date="2010-02" db="EMBL/GenBank/DDBJ databases">
        <authorList>
            <person name="Weinstock G."/>
            <person name="Sodergren E."/>
            <person name="Clifton S."/>
            <person name="Fulton L."/>
            <person name="Fulton B."/>
            <person name="Courtney L."/>
            <person name="Fronick C."/>
            <person name="Harrison M."/>
            <person name="Strong C."/>
            <person name="Farmer C."/>
            <person name="Delahaunty K."/>
            <person name="Markovic C."/>
            <person name="Hall O."/>
            <person name="Minx P."/>
            <person name="Tomlinson C."/>
            <person name="Mitreva M."/>
            <person name="Nelson J."/>
            <person name="Hou S."/>
            <person name="Wollam A."/>
            <person name="Pepin K.H."/>
            <person name="Johnson M."/>
            <person name="Bhonagiri V."/>
            <person name="Zhang X."/>
            <person name="Suruliraj S."/>
            <person name="Warren W."/>
            <person name="Chinwalla A."/>
            <person name="Mardis E.R."/>
            <person name="Wilson R.K."/>
        </authorList>
    </citation>
    <scope>NUCLEOTIDE SEQUENCE [LARGE SCALE GENOMIC DNA]</scope>
    <source>
        <strain evidence="2 3">ATCC 29220</strain>
    </source>
</reference>
<feature type="region of interest" description="Disordered" evidence="1">
    <location>
        <begin position="43"/>
        <end position="84"/>
    </location>
</feature>
<evidence type="ECO:0000313" key="2">
    <source>
        <dbReference type="EMBL" id="EFE07706.1"/>
    </source>
</evidence>
<dbReference type="Proteomes" id="UP000003880">
    <property type="component" value="Unassembled WGS sequence"/>
</dbReference>
<comment type="caution">
    <text evidence="2">The sequence shown here is derived from an EMBL/GenBank/DDBJ whole genome shotgun (WGS) entry which is preliminary data.</text>
</comment>
<organism evidence="2 3">
    <name type="scientific">Citrobacter youngae ATCC 29220</name>
    <dbReference type="NCBI Taxonomy" id="500640"/>
    <lineage>
        <taxon>Bacteria</taxon>
        <taxon>Pseudomonadati</taxon>
        <taxon>Pseudomonadota</taxon>
        <taxon>Gammaproteobacteria</taxon>
        <taxon>Enterobacterales</taxon>
        <taxon>Enterobacteriaceae</taxon>
        <taxon>Citrobacter</taxon>
        <taxon>Citrobacter freundii complex</taxon>
    </lineage>
</organism>
<dbReference type="HOGENOM" id="CLU_2521635_0_0_6"/>
<dbReference type="EMBL" id="ABWL02000013">
    <property type="protein sequence ID" value="EFE07706.1"/>
    <property type="molecule type" value="Genomic_DNA"/>
</dbReference>
<dbReference type="AlphaFoldDB" id="D4BEF6"/>
<dbReference type="RefSeq" id="WP_006686178.1">
    <property type="nucleotide sequence ID" value="NZ_GG730300.1"/>
</dbReference>
<gene>
    <name evidence="2" type="ORF">CIT292_08889</name>
</gene>
<sequence>MIDAYKTTTSEQDKAFKNLMDGKIGDSSYYGYDDICRSWSQRQFKEAPGQSTTAPKRDGAVTTMGFGASSSRGSSTTTNSGTSK</sequence>